<evidence type="ECO:0000256" key="1">
    <source>
        <dbReference type="ARBA" id="ARBA00022741"/>
    </source>
</evidence>
<feature type="transmembrane region" description="Helical" evidence="4">
    <location>
        <begin position="207"/>
        <end position="225"/>
    </location>
</feature>
<evidence type="ECO:0000259" key="5">
    <source>
        <dbReference type="SMART" id="SM00534"/>
    </source>
</evidence>
<feature type="domain" description="DNA mismatch repair proteins mutS family" evidence="5">
    <location>
        <begin position="384"/>
        <end position="575"/>
    </location>
</feature>
<dbReference type="SUPFAM" id="SSF52540">
    <property type="entry name" value="P-loop containing nucleoside triphosphate hydrolases"/>
    <property type="match status" value="1"/>
</dbReference>
<dbReference type="GO" id="GO:0006298">
    <property type="term" value="P:mismatch repair"/>
    <property type="evidence" value="ECO:0007669"/>
    <property type="project" value="InterPro"/>
</dbReference>
<dbReference type="InterPro" id="IPR045076">
    <property type="entry name" value="MutS"/>
</dbReference>
<dbReference type="GO" id="GO:0030983">
    <property type="term" value="F:mismatched DNA binding"/>
    <property type="evidence" value="ECO:0007669"/>
    <property type="project" value="InterPro"/>
</dbReference>
<feature type="transmembrane region" description="Helical" evidence="4">
    <location>
        <begin position="135"/>
        <end position="158"/>
    </location>
</feature>
<dbReference type="GO" id="GO:0140664">
    <property type="term" value="F:ATP-dependent DNA damage sensor activity"/>
    <property type="evidence" value="ECO:0007669"/>
    <property type="project" value="InterPro"/>
</dbReference>
<evidence type="ECO:0000313" key="6">
    <source>
        <dbReference type="EMBL" id="QHT28528.1"/>
    </source>
</evidence>
<sequence>MELPTSSQKKKWNKENISENFNMPISFCKEKSELDSHIKTDLELNCGNNDLYNKIFVPKTIAGREIVKCWDKYYSKDKKFLKDTQKLLDRIDYETDDSCDKMIEFYQEMQQDANFLDKYNYIDWNYLDFLNSSSYFLCFLSVYNIFSPIIALCLPIILMIVPFIILKIQGIPVTWAVYVNTLMFLFRNNVIGQLLMNFKSVSWDKRVYMIISCGMYFMQIYNNILSCFRFNTNMKKIHDIFQHLKKYNKYTIIEIEKLEKICKSLDSYKEFTQLMSSKKEHLIQLTNDIEHIEQYKWNTKEAMNLGTIMKQFYKLYKNEEVQQTLNFTFGLHGYLENMQQMNKLIQSKEMHFCKYNNKGKTTFTKASYPLVSKKSSITNDYNLNKNIIITGPNASGKTTLLKTTMINIILSQQFGCGYYKKASIDPYDKIHCYLNIPDTSGRDSLFQAEARRCMNILEYIERNKNKRHFCAFDELYSGTNPYEAVATGVSYIEHLTNLSNVDLILTTHFIDLCNHLSKNKKIENKKMNINILGNREFEYLYKLGDGISEIKGGVKVLKDLKYPVSIIMRSENILDIC</sequence>
<dbReference type="Gene3D" id="3.40.50.300">
    <property type="entry name" value="P-loop containing nucleotide triphosphate hydrolases"/>
    <property type="match status" value="1"/>
</dbReference>
<dbReference type="GO" id="GO:0005524">
    <property type="term" value="F:ATP binding"/>
    <property type="evidence" value="ECO:0007669"/>
    <property type="project" value="UniProtKB-KW"/>
</dbReference>
<dbReference type="Pfam" id="PF00488">
    <property type="entry name" value="MutS_V"/>
    <property type="match status" value="1"/>
</dbReference>
<accession>A0A6C0EHS2</accession>
<reference evidence="6" key="1">
    <citation type="journal article" date="2020" name="Nature">
        <title>Giant virus diversity and host interactions through global metagenomics.</title>
        <authorList>
            <person name="Schulz F."/>
            <person name="Roux S."/>
            <person name="Paez-Espino D."/>
            <person name="Jungbluth S."/>
            <person name="Walsh D.A."/>
            <person name="Denef V.J."/>
            <person name="McMahon K.D."/>
            <person name="Konstantinidis K.T."/>
            <person name="Eloe-Fadrosh E.A."/>
            <person name="Kyrpides N.C."/>
            <person name="Woyke T."/>
        </authorList>
    </citation>
    <scope>NUCLEOTIDE SEQUENCE</scope>
    <source>
        <strain evidence="6">GVMAG-M-3300001348-25</strain>
    </source>
</reference>
<proteinExistence type="predicted"/>
<dbReference type="SMART" id="SM00534">
    <property type="entry name" value="MUTSac"/>
    <property type="match status" value="1"/>
</dbReference>
<keyword evidence="4" id="KW-0812">Transmembrane</keyword>
<dbReference type="EMBL" id="MN738861">
    <property type="protein sequence ID" value="QHT28528.1"/>
    <property type="molecule type" value="Genomic_DNA"/>
</dbReference>
<organism evidence="6">
    <name type="scientific">viral metagenome</name>
    <dbReference type="NCBI Taxonomy" id="1070528"/>
    <lineage>
        <taxon>unclassified sequences</taxon>
        <taxon>metagenomes</taxon>
        <taxon>organismal metagenomes</taxon>
    </lineage>
</organism>
<dbReference type="InterPro" id="IPR027417">
    <property type="entry name" value="P-loop_NTPase"/>
</dbReference>
<protein>
    <recommendedName>
        <fullName evidence="5">DNA mismatch repair proteins mutS family domain-containing protein</fullName>
    </recommendedName>
</protein>
<evidence type="ECO:0000256" key="4">
    <source>
        <dbReference type="SAM" id="Phobius"/>
    </source>
</evidence>
<dbReference type="PANTHER" id="PTHR11361">
    <property type="entry name" value="DNA MISMATCH REPAIR PROTEIN MUTS FAMILY MEMBER"/>
    <property type="match status" value="1"/>
</dbReference>
<dbReference type="GO" id="GO:0005829">
    <property type="term" value="C:cytosol"/>
    <property type="evidence" value="ECO:0007669"/>
    <property type="project" value="TreeGrafter"/>
</dbReference>
<name>A0A6C0EHS2_9ZZZZ</name>
<evidence type="ECO:0000256" key="2">
    <source>
        <dbReference type="ARBA" id="ARBA00022840"/>
    </source>
</evidence>
<evidence type="ECO:0000256" key="3">
    <source>
        <dbReference type="ARBA" id="ARBA00023125"/>
    </source>
</evidence>
<keyword evidence="3" id="KW-0238">DNA-binding</keyword>
<keyword evidence="1" id="KW-0547">Nucleotide-binding</keyword>
<feature type="transmembrane region" description="Helical" evidence="4">
    <location>
        <begin position="164"/>
        <end position="186"/>
    </location>
</feature>
<keyword evidence="2" id="KW-0067">ATP-binding</keyword>
<keyword evidence="4" id="KW-0472">Membrane</keyword>
<dbReference type="PANTHER" id="PTHR11361:SF99">
    <property type="entry name" value="DNA MISMATCH REPAIR PROTEIN"/>
    <property type="match status" value="1"/>
</dbReference>
<dbReference type="EMBL" id="MN738856">
    <property type="protein sequence ID" value="QHT28417.1"/>
    <property type="molecule type" value="Genomic_DNA"/>
</dbReference>
<dbReference type="InterPro" id="IPR000432">
    <property type="entry name" value="DNA_mismatch_repair_MutS_C"/>
</dbReference>
<keyword evidence="4" id="KW-1133">Transmembrane helix</keyword>
<dbReference type="AlphaFoldDB" id="A0A6C0EHS2"/>